<feature type="compositionally biased region" description="Polar residues" evidence="2">
    <location>
        <begin position="943"/>
        <end position="956"/>
    </location>
</feature>
<feature type="transmembrane region" description="Helical" evidence="3">
    <location>
        <begin position="965"/>
        <end position="983"/>
    </location>
</feature>
<dbReference type="RefSeq" id="WP_186995777.1">
    <property type="nucleotide sequence ID" value="NZ_JACOQK010000001.1"/>
</dbReference>
<keyword evidence="3" id="KW-1133">Transmembrane helix</keyword>
<feature type="coiled-coil region" evidence="1">
    <location>
        <begin position="675"/>
        <end position="716"/>
    </location>
</feature>
<dbReference type="Gene3D" id="1.20.1270.70">
    <property type="entry name" value="Designed single chain three-helix bundle"/>
    <property type="match status" value="1"/>
</dbReference>
<dbReference type="Gene3D" id="2.160.20.110">
    <property type="match status" value="1"/>
</dbReference>
<dbReference type="Gene3D" id="1.20.1270.90">
    <property type="entry name" value="AF1782-like"/>
    <property type="match status" value="4"/>
</dbReference>
<comment type="caution">
    <text evidence="4">The sequence shown here is derived from an EMBL/GenBank/DDBJ whole genome shotgun (WGS) entry which is preliminary data.</text>
</comment>
<keyword evidence="5" id="KW-1185">Reference proteome</keyword>
<accession>A0ABR7IMP4</accession>
<name>A0ABR7IMP4_9CLOT</name>
<dbReference type="EMBL" id="JACOQK010000001">
    <property type="protein sequence ID" value="MBC5786412.1"/>
    <property type="molecule type" value="Genomic_DNA"/>
</dbReference>
<keyword evidence="3" id="KW-0812">Transmembrane</keyword>
<evidence type="ECO:0000256" key="2">
    <source>
        <dbReference type="SAM" id="MobiDB-lite"/>
    </source>
</evidence>
<reference evidence="4 5" key="1">
    <citation type="submission" date="2020-08" db="EMBL/GenBank/DDBJ databases">
        <title>Genome public.</title>
        <authorList>
            <person name="Liu C."/>
            <person name="Sun Q."/>
        </authorList>
    </citation>
    <scope>NUCLEOTIDE SEQUENCE [LARGE SCALE GENOMIC DNA]</scope>
    <source>
        <strain evidence="4 5">NSJ-27</strain>
    </source>
</reference>
<keyword evidence="1" id="KW-0175">Coiled coil</keyword>
<evidence type="ECO:0000313" key="4">
    <source>
        <dbReference type="EMBL" id="MBC5786412.1"/>
    </source>
</evidence>
<gene>
    <name evidence="4" type="ORF">H8Z77_00005</name>
</gene>
<keyword evidence="3" id="KW-0472">Membrane</keyword>
<sequence>EADHDVTGGYLLEYDRLAQGEPSWFHANHTNLDVTIKSPEEATAKQKEYISNYVNEMEEAIYSSNGINSKGKHYTDYMDLASFNKLYWINEIFKNGDYGMGSTYMYKDKDPSDGTSLMYGGPVWDFDIAIANACVNAGSPGIEQQNNLRVPEGWWLRNPNGGRGFQYALFKHEDYRKLSKQIYDEEVGPYLERLPDLSQQYADEIKESADMNFIRWDILNTPHQWDTPNTATTFQGEIDFIKNYLQKRYEWIDKTMKLDRELQGEGTAESPYLIQTVEDLQLFASNYSNSSAYFLQTADIDLKNQEWVPIGNTSNPFTGNYNGGNHTISGLKITTNQVNSTGEGAGFFGVVKDATIKNLTIADGDITVTAQEVGAIVGRMTNSKLYNCVNFANVTNLANNHYQMTGGIFGHAVDQSTEVIANCYNAGTVSAPNADAATNRGIGGIGGHISGESQMISCYNTGKVTAGFGTTGSYIGGIIGEHSSVKSSIHNCYWVTDGENGITQGKGVQRESNSGEGTDFQAAGKTLAEMQQADFTILMNSKQAEAAQALGIAVEEVAVWKQGDNGLPSFNETTNPELGQAKQELSNLIKQAENIDLSQCLPEGQEEFQSALAQANVALNDPAATVDSINLAKENLQQAIDNLKPIPSVDKTALETLYNQVKDTDLNQYVDGEAKDTFVAELEKAKNLIANEEATQEQVNEAVTALQNAYDALEKKPVEPVETNKDILNKVIKYAEEQKASDDFNNVIADVQESFNAALDAAKEIAADPAATQDAVDAAWKALMTEIHKLGFVKGDITSLEALVSLAEGYDMNDYIEAGQAEFLEALKAAQDLLANKDNAMQTEIETAETNLLNAMLNLRYKADKSILEKVIAEANDKDASAYTAESYAVLEAAVAEANAVMANEDATQEEVDAAVVSVQEAMKGLVAVEKPSTETPDDNKADGTQTGQESTTTKANAAKTGDTTPIAGAVALAIAAGTAIVLKKKK</sequence>
<evidence type="ECO:0000256" key="1">
    <source>
        <dbReference type="SAM" id="Coils"/>
    </source>
</evidence>
<proteinExistence type="predicted"/>
<feature type="region of interest" description="Disordered" evidence="2">
    <location>
        <begin position="928"/>
        <end position="963"/>
    </location>
</feature>
<organism evidence="4 5">
    <name type="scientific">Clostridium facile</name>
    <dbReference type="NCBI Taxonomy" id="2763035"/>
    <lineage>
        <taxon>Bacteria</taxon>
        <taxon>Bacillati</taxon>
        <taxon>Bacillota</taxon>
        <taxon>Clostridia</taxon>
        <taxon>Eubacteriales</taxon>
        <taxon>Clostridiaceae</taxon>
        <taxon>Clostridium</taxon>
    </lineage>
</organism>
<dbReference type="Pfam" id="PF07554">
    <property type="entry name" value="FIVAR"/>
    <property type="match status" value="5"/>
</dbReference>
<dbReference type="Proteomes" id="UP000649151">
    <property type="component" value="Unassembled WGS sequence"/>
</dbReference>
<dbReference type="Pfam" id="PF08757">
    <property type="entry name" value="CotH"/>
    <property type="match status" value="1"/>
</dbReference>
<evidence type="ECO:0000256" key="3">
    <source>
        <dbReference type="SAM" id="Phobius"/>
    </source>
</evidence>
<feature type="non-terminal residue" evidence="4">
    <location>
        <position position="1"/>
    </location>
</feature>
<evidence type="ECO:0000313" key="5">
    <source>
        <dbReference type="Proteomes" id="UP000649151"/>
    </source>
</evidence>
<protein>
    <submittedName>
        <fullName evidence="4">FIVAR domain-containing protein</fullName>
    </submittedName>
</protein>
<dbReference type="InterPro" id="IPR014867">
    <property type="entry name" value="Spore_coat_CotH_CotH2/3/7"/>
</dbReference>